<dbReference type="Proteomes" id="UP000249819">
    <property type="component" value="Unassembled WGS sequence"/>
</dbReference>
<dbReference type="CDD" id="cd02966">
    <property type="entry name" value="TlpA_like_family"/>
    <property type="match status" value="1"/>
</dbReference>
<dbReference type="PANTHER" id="PTHR42852">
    <property type="entry name" value="THIOL:DISULFIDE INTERCHANGE PROTEIN DSBE"/>
    <property type="match status" value="1"/>
</dbReference>
<dbReference type="InterPro" id="IPR017937">
    <property type="entry name" value="Thioredoxin_CS"/>
</dbReference>
<dbReference type="GO" id="GO:0016853">
    <property type="term" value="F:isomerase activity"/>
    <property type="evidence" value="ECO:0007669"/>
    <property type="project" value="UniProtKB-KW"/>
</dbReference>
<dbReference type="Gene3D" id="1.25.40.10">
    <property type="entry name" value="Tetratricopeptide repeat domain"/>
    <property type="match status" value="1"/>
</dbReference>
<dbReference type="GO" id="GO:0016491">
    <property type="term" value="F:oxidoreductase activity"/>
    <property type="evidence" value="ECO:0007669"/>
    <property type="project" value="InterPro"/>
</dbReference>
<keyword evidence="5" id="KW-1185">Reference proteome</keyword>
<keyword evidence="1" id="KW-0676">Redox-active center</keyword>
<dbReference type="EMBL" id="QLMA01000001">
    <property type="protein sequence ID" value="RAJ88067.1"/>
    <property type="molecule type" value="Genomic_DNA"/>
</dbReference>
<keyword evidence="4" id="KW-0413">Isomerase</keyword>
<dbReference type="Pfam" id="PF00578">
    <property type="entry name" value="AhpC-TSA"/>
    <property type="match status" value="1"/>
</dbReference>
<dbReference type="InterPro" id="IPR036249">
    <property type="entry name" value="Thioredoxin-like_sf"/>
</dbReference>
<dbReference type="GO" id="GO:0016209">
    <property type="term" value="F:antioxidant activity"/>
    <property type="evidence" value="ECO:0007669"/>
    <property type="project" value="InterPro"/>
</dbReference>
<evidence type="ECO:0000259" key="3">
    <source>
        <dbReference type="PROSITE" id="PS51352"/>
    </source>
</evidence>
<sequence>MKKLIPILLCGGLLGTVSIASAQNNQTDTLKNYYSQLLKGDEKDHQLLTTKMYGLLKSKKEEDWITASNFFYQLKLGKVADSVTSAAKEKFPAGIIVRNTSVEAIYNEPDAVQKEKLYKQWLQKYPPAKFGPERIIYDYARNSVSKAYAEADNVTKAVAYANSIESPFWKGEGWAGTAMTLLKKGHYAAAKDLLKKAIDLSWSFRTTRKTEFGAGFAATGYPGYLSTYVNCLYQEQQYDSALVYIRRAAEAETPVRPGVNEMYAKILLAKGDYQQAFEKLSAIAAQGMLNASSKEQLQQAYTKIRGANGFEGYLDSLKGGLDEKIRLEMAKQIISEPAPDFTLTDVDGKAVSLSSLKGKTVILDFWATWCGPCKASFPAMKKAVEKYKNNPEVVFLFIHTWEKDNAAIANARSFITNNHYPFEVLMDLKDPATGINKVVDAYKVRGIPTKFVIDKQGNIRFRFTGFTGGEDAAVAEVAAMVTLANEK</sequence>
<gene>
    <name evidence="4" type="ORF">CLV59_101832</name>
</gene>
<accession>A0A327WBE3</accession>
<dbReference type="SUPFAM" id="SSF48452">
    <property type="entry name" value="TPR-like"/>
    <property type="match status" value="1"/>
</dbReference>
<comment type="caution">
    <text evidence="4">The sequence shown here is derived from an EMBL/GenBank/DDBJ whole genome shotgun (WGS) entry which is preliminary data.</text>
</comment>
<dbReference type="InterPro" id="IPR013766">
    <property type="entry name" value="Thioredoxin_domain"/>
</dbReference>
<evidence type="ECO:0000256" key="1">
    <source>
        <dbReference type="ARBA" id="ARBA00023284"/>
    </source>
</evidence>
<proteinExistence type="predicted"/>
<dbReference type="SUPFAM" id="SSF52833">
    <property type="entry name" value="Thioredoxin-like"/>
    <property type="match status" value="1"/>
</dbReference>
<protein>
    <submittedName>
        <fullName evidence="4">Thiol-disulfide isomerase/thioredoxin</fullName>
    </submittedName>
</protein>
<evidence type="ECO:0000256" key="2">
    <source>
        <dbReference type="SAM" id="SignalP"/>
    </source>
</evidence>
<feature type="chain" id="PRO_5016393005" evidence="2">
    <location>
        <begin position="23"/>
        <end position="487"/>
    </location>
</feature>
<dbReference type="InterPro" id="IPR000866">
    <property type="entry name" value="AhpC/TSA"/>
</dbReference>
<name>A0A327WBE3_9BACT</name>
<dbReference type="PROSITE" id="PS00194">
    <property type="entry name" value="THIOREDOXIN_1"/>
    <property type="match status" value="1"/>
</dbReference>
<dbReference type="Gene3D" id="3.40.30.10">
    <property type="entry name" value="Glutaredoxin"/>
    <property type="match status" value="1"/>
</dbReference>
<reference evidence="4 5" key="1">
    <citation type="submission" date="2018-06" db="EMBL/GenBank/DDBJ databases">
        <title>Genomic Encyclopedia of Archaeal and Bacterial Type Strains, Phase II (KMG-II): from individual species to whole genera.</title>
        <authorList>
            <person name="Goeker M."/>
        </authorList>
    </citation>
    <scope>NUCLEOTIDE SEQUENCE [LARGE SCALE GENOMIC DNA]</scope>
    <source>
        <strain evidence="4 5">DSM 29821</strain>
    </source>
</reference>
<evidence type="ECO:0000313" key="5">
    <source>
        <dbReference type="Proteomes" id="UP000249819"/>
    </source>
</evidence>
<dbReference type="AlphaFoldDB" id="A0A327WBE3"/>
<feature type="domain" description="Thioredoxin" evidence="3">
    <location>
        <begin position="332"/>
        <end position="485"/>
    </location>
</feature>
<dbReference type="PROSITE" id="PS51352">
    <property type="entry name" value="THIOREDOXIN_2"/>
    <property type="match status" value="1"/>
</dbReference>
<dbReference type="OrthoDB" id="634996at2"/>
<dbReference type="RefSeq" id="WP_111590720.1">
    <property type="nucleotide sequence ID" value="NZ_QLMA01000001.1"/>
</dbReference>
<organism evidence="4 5">
    <name type="scientific">Chitinophaga dinghuensis</name>
    <dbReference type="NCBI Taxonomy" id="1539050"/>
    <lineage>
        <taxon>Bacteria</taxon>
        <taxon>Pseudomonadati</taxon>
        <taxon>Bacteroidota</taxon>
        <taxon>Chitinophagia</taxon>
        <taxon>Chitinophagales</taxon>
        <taxon>Chitinophagaceae</taxon>
        <taxon>Chitinophaga</taxon>
    </lineage>
</organism>
<feature type="signal peptide" evidence="2">
    <location>
        <begin position="1"/>
        <end position="22"/>
    </location>
</feature>
<dbReference type="InterPro" id="IPR011990">
    <property type="entry name" value="TPR-like_helical_dom_sf"/>
</dbReference>
<dbReference type="GO" id="GO:0006950">
    <property type="term" value="P:response to stress"/>
    <property type="evidence" value="ECO:0007669"/>
    <property type="project" value="UniProtKB-ARBA"/>
</dbReference>
<dbReference type="PANTHER" id="PTHR42852:SF17">
    <property type="entry name" value="THIOREDOXIN-LIKE PROTEIN HI_1115"/>
    <property type="match status" value="1"/>
</dbReference>
<dbReference type="InterPro" id="IPR050553">
    <property type="entry name" value="Thioredoxin_ResA/DsbE_sf"/>
</dbReference>
<keyword evidence="2" id="KW-0732">Signal</keyword>
<evidence type="ECO:0000313" key="4">
    <source>
        <dbReference type="EMBL" id="RAJ88067.1"/>
    </source>
</evidence>